<dbReference type="InterPro" id="IPR029044">
    <property type="entry name" value="Nucleotide-diphossugar_trans"/>
</dbReference>
<gene>
    <name evidence="2" type="ORF">HH304_07820</name>
</gene>
<sequence length="202" mass="22736">MKSNKNIGVMILAAGSSSRLGYPKQLVQFQDKPLLQHVIDVAESLPFTVKTLVLGANSNEIRSIINPKSFKLVLNDDWRKGMATSIQSGLKKSLEIKPELEHIMILLSDQPFINTQKLNEIIETQLNSQNNSTFSEYNGQIGVPAIFSKELFNDLMSLEGDQGAKKLIIRDNIKYNTVRFEDGVFDIDTQEDVETLNTYSKK</sequence>
<keyword evidence="3" id="KW-1185">Reference proteome</keyword>
<dbReference type="PANTHER" id="PTHR43777:SF1">
    <property type="entry name" value="MOLYBDENUM COFACTOR CYTIDYLYLTRANSFERASE"/>
    <property type="match status" value="1"/>
</dbReference>
<dbReference type="GO" id="GO:0016779">
    <property type="term" value="F:nucleotidyltransferase activity"/>
    <property type="evidence" value="ECO:0007669"/>
    <property type="project" value="UniProtKB-ARBA"/>
</dbReference>
<protein>
    <submittedName>
        <fullName evidence="2">Nucleotidyltransferase family protein</fullName>
    </submittedName>
</protein>
<organism evidence="2 3">
    <name type="scientific">Marinigracilibium pacificum</name>
    <dbReference type="NCBI Taxonomy" id="2729599"/>
    <lineage>
        <taxon>Bacteria</taxon>
        <taxon>Pseudomonadati</taxon>
        <taxon>Bacteroidota</taxon>
        <taxon>Cytophagia</taxon>
        <taxon>Cytophagales</taxon>
        <taxon>Flammeovirgaceae</taxon>
        <taxon>Marinigracilibium</taxon>
    </lineage>
</organism>
<feature type="domain" description="MobA-like NTP transferase" evidence="1">
    <location>
        <begin position="10"/>
        <end position="169"/>
    </location>
</feature>
<dbReference type="Proteomes" id="UP000559010">
    <property type="component" value="Unassembled WGS sequence"/>
</dbReference>
<dbReference type="PANTHER" id="PTHR43777">
    <property type="entry name" value="MOLYBDENUM COFACTOR CYTIDYLYLTRANSFERASE"/>
    <property type="match status" value="1"/>
</dbReference>
<dbReference type="EMBL" id="JABBNU010000004">
    <property type="protein sequence ID" value="NMM48302.1"/>
    <property type="molecule type" value="Genomic_DNA"/>
</dbReference>
<evidence type="ECO:0000313" key="2">
    <source>
        <dbReference type="EMBL" id="NMM48302.1"/>
    </source>
</evidence>
<name>A0A848J574_9BACT</name>
<evidence type="ECO:0000313" key="3">
    <source>
        <dbReference type="Proteomes" id="UP000559010"/>
    </source>
</evidence>
<keyword evidence="2" id="KW-0808">Transferase</keyword>
<dbReference type="Pfam" id="PF12804">
    <property type="entry name" value="NTP_transf_3"/>
    <property type="match status" value="1"/>
</dbReference>
<accession>A0A848J574</accession>
<reference evidence="2 3" key="1">
    <citation type="submission" date="2020-04" db="EMBL/GenBank/DDBJ databases">
        <title>Flammeovirgaceae bacterium KN852 isolated from deep sea.</title>
        <authorList>
            <person name="Zhang D.-C."/>
        </authorList>
    </citation>
    <scope>NUCLEOTIDE SEQUENCE [LARGE SCALE GENOMIC DNA]</scope>
    <source>
        <strain evidence="2 3">KN852</strain>
    </source>
</reference>
<dbReference type="Gene3D" id="3.90.550.10">
    <property type="entry name" value="Spore Coat Polysaccharide Biosynthesis Protein SpsA, Chain A"/>
    <property type="match status" value="1"/>
</dbReference>
<dbReference type="AlphaFoldDB" id="A0A848J574"/>
<evidence type="ECO:0000259" key="1">
    <source>
        <dbReference type="Pfam" id="PF12804"/>
    </source>
</evidence>
<proteinExistence type="predicted"/>
<dbReference type="SUPFAM" id="SSF53448">
    <property type="entry name" value="Nucleotide-diphospho-sugar transferases"/>
    <property type="match status" value="1"/>
</dbReference>
<comment type="caution">
    <text evidence="2">The sequence shown here is derived from an EMBL/GenBank/DDBJ whole genome shotgun (WGS) entry which is preliminary data.</text>
</comment>
<dbReference type="CDD" id="cd04182">
    <property type="entry name" value="GT_2_like_f"/>
    <property type="match status" value="1"/>
</dbReference>
<dbReference type="InterPro" id="IPR025877">
    <property type="entry name" value="MobA-like_NTP_Trfase"/>
</dbReference>